<sequence>MVENNMVRLLLLLMIVLNSESISAGKDSSPYIISTKKIYTGKPYASFTSLINYKGRFYCAFREAKKHYDPSGEDVGIIRILHSKNGKRWQPFLSYSVDGIDLRDPKLTVTPEGKVMLLVEEVKYENKVAVLRKSCVSFFSSNKSHTELVPISFKPNMDWNWLWDVSWIDGIAYGYIYAPYFAFVKSSDGINYKLVDKPAIDNSPTEASVVKLKDKFFSVVRRKQNAYVGISNDGDQWQWKDGGIRIGCPKLFTYKDNVYTVGRAYNGKMNCTALFKVDQTSGKLVMLLELSSDMDSAYPGAVVKDGILYISYYQGDLMKSSIYFSRIKL</sequence>
<dbReference type="Proteomes" id="UP000482653">
    <property type="component" value="Unassembled WGS sequence"/>
</dbReference>
<reference evidence="1 2" key="1">
    <citation type="journal article" date="2019" name="Nat. Med.">
        <title>A library of human gut bacterial isolates paired with longitudinal multiomics data enables mechanistic microbiome research.</title>
        <authorList>
            <person name="Poyet M."/>
            <person name="Groussin M."/>
            <person name="Gibbons S.M."/>
            <person name="Avila-Pacheco J."/>
            <person name="Jiang X."/>
            <person name="Kearney S.M."/>
            <person name="Perrotta A.R."/>
            <person name="Berdy B."/>
            <person name="Zhao S."/>
            <person name="Lieberman T.D."/>
            <person name="Swanson P.K."/>
            <person name="Smith M."/>
            <person name="Roesemann S."/>
            <person name="Alexander J.E."/>
            <person name="Rich S.A."/>
            <person name="Livny J."/>
            <person name="Vlamakis H."/>
            <person name="Clish C."/>
            <person name="Bullock K."/>
            <person name="Deik A."/>
            <person name="Scott J."/>
            <person name="Pierce K.A."/>
            <person name="Xavier R.J."/>
            <person name="Alm E.J."/>
        </authorList>
    </citation>
    <scope>NUCLEOTIDE SEQUENCE [LARGE SCALE GENOMIC DNA]</scope>
    <source>
        <strain evidence="1 2">BIOML-A8</strain>
    </source>
</reference>
<proteinExistence type="predicted"/>
<dbReference type="AlphaFoldDB" id="A0A6L3JSD2"/>
<name>A0A6L3JSD2_9BACE</name>
<organism evidence="1 2">
    <name type="scientific">Bacteroides cellulosilyticus</name>
    <dbReference type="NCBI Taxonomy" id="246787"/>
    <lineage>
        <taxon>Bacteria</taxon>
        <taxon>Pseudomonadati</taxon>
        <taxon>Bacteroidota</taxon>
        <taxon>Bacteroidia</taxon>
        <taxon>Bacteroidales</taxon>
        <taxon>Bacteroidaceae</taxon>
        <taxon>Bacteroides</taxon>
    </lineage>
</organism>
<accession>A0A6L3JSD2</accession>
<dbReference type="RefSeq" id="WP_029328253.1">
    <property type="nucleotide sequence ID" value="NZ_JADNGG010000018.1"/>
</dbReference>
<dbReference type="InterPro" id="IPR036278">
    <property type="entry name" value="Sialidase_sf"/>
</dbReference>
<protein>
    <submittedName>
        <fullName evidence="1">Uncharacterized protein</fullName>
    </submittedName>
</protein>
<dbReference type="SUPFAM" id="SSF50939">
    <property type="entry name" value="Sialidases"/>
    <property type="match status" value="1"/>
</dbReference>
<evidence type="ECO:0000313" key="1">
    <source>
        <dbReference type="EMBL" id="KAA5413316.1"/>
    </source>
</evidence>
<gene>
    <name evidence="1" type="ORF">F2Y87_26000</name>
</gene>
<dbReference type="EMBL" id="VVYX01000051">
    <property type="protein sequence ID" value="KAA5413316.1"/>
    <property type="molecule type" value="Genomic_DNA"/>
</dbReference>
<dbReference type="Gene3D" id="2.120.10.10">
    <property type="match status" value="1"/>
</dbReference>
<comment type="caution">
    <text evidence="1">The sequence shown here is derived from an EMBL/GenBank/DDBJ whole genome shotgun (WGS) entry which is preliminary data.</text>
</comment>
<evidence type="ECO:0000313" key="2">
    <source>
        <dbReference type="Proteomes" id="UP000482653"/>
    </source>
</evidence>